<dbReference type="Proteomes" id="UP000631114">
    <property type="component" value="Unassembled WGS sequence"/>
</dbReference>
<feature type="repeat" description="PPR" evidence="2">
    <location>
        <begin position="203"/>
        <end position="238"/>
    </location>
</feature>
<dbReference type="EMBL" id="JADFTS010000009">
    <property type="protein sequence ID" value="KAF9587503.1"/>
    <property type="molecule type" value="Genomic_DNA"/>
</dbReference>
<dbReference type="Gene3D" id="1.25.40.10">
    <property type="entry name" value="Tetratricopeptide repeat domain"/>
    <property type="match status" value="2"/>
</dbReference>
<feature type="repeat" description="PPR" evidence="2">
    <location>
        <begin position="239"/>
        <end position="273"/>
    </location>
</feature>
<evidence type="ECO:0008006" key="5">
    <source>
        <dbReference type="Google" id="ProtNLM"/>
    </source>
</evidence>
<evidence type="ECO:0000256" key="2">
    <source>
        <dbReference type="PROSITE-ProRule" id="PRU00708"/>
    </source>
</evidence>
<keyword evidence="4" id="KW-1185">Reference proteome</keyword>
<dbReference type="NCBIfam" id="TIGR00756">
    <property type="entry name" value="PPR"/>
    <property type="match status" value="3"/>
</dbReference>
<dbReference type="OrthoDB" id="185373at2759"/>
<dbReference type="AlphaFoldDB" id="A0A835GYF9"/>
<feature type="repeat" description="PPR" evidence="2">
    <location>
        <begin position="274"/>
        <end position="304"/>
    </location>
</feature>
<sequence length="336" mass="37670">MTVYRLQSLLRRSSPLSKPTQNTTLASITATFTHSFAYSSAEEAANRVVKPSTTLLATPSAPSPCPDPNAPRLPDPLLYSLVLVLVFTIESIYKLWLSRVSWGTKITLPFLILRSLDDSICIVPCPDVTMKMEGPEIAGNLVVALRISGNPCKICARHAVFSNNRPTVFTCNAIMASMYRATWYKEVISLFQFFFNQSNIVPNIVSYNVLINTHCDAGRVDVVLDVYAHILANAPFGPPSATYRHLTKGLVEADRISDAMNLFREMLNKGHGTDSLVYNNLISGFLELGNLERANELFDELRERCLDGTVNATYMEWFFKKGMRQRAMLNTWISIW</sequence>
<accession>A0A835GYF9</accession>
<dbReference type="InterPro" id="IPR052308">
    <property type="entry name" value="PPR_domain-containing"/>
</dbReference>
<evidence type="ECO:0000256" key="1">
    <source>
        <dbReference type="ARBA" id="ARBA00022737"/>
    </source>
</evidence>
<dbReference type="PANTHER" id="PTHR47937">
    <property type="entry name" value="PLASTID TRANSCRIPTIONALLY ACTIVE CHROMOSOME 2-LIKE PROTEIN"/>
    <property type="match status" value="1"/>
</dbReference>
<dbReference type="Pfam" id="PF12854">
    <property type="entry name" value="PPR_1"/>
    <property type="match status" value="1"/>
</dbReference>
<name>A0A835GYF9_9MAGN</name>
<protein>
    <recommendedName>
        <fullName evidence="5">Pentatricopeptide repeat-containing protein</fullName>
    </recommendedName>
</protein>
<evidence type="ECO:0000313" key="3">
    <source>
        <dbReference type="EMBL" id="KAF9587503.1"/>
    </source>
</evidence>
<dbReference type="InterPro" id="IPR002885">
    <property type="entry name" value="PPR_rpt"/>
</dbReference>
<dbReference type="PANTHER" id="PTHR47937:SF2">
    <property type="entry name" value="PENTATRICOPEPTIDE (PPR) REPEAT-CONTAINING PROTEIN, PF01535'-RELATED"/>
    <property type="match status" value="1"/>
</dbReference>
<dbReference type="PROSITE" id="PS51375">
    <property type="entry name" value="PPR"/>
    <property type="match status" value="3"/>
</dbReference>
<comment type="caution">
    <text evidence="3">The sequence shown here is derived from an EMBL/GenBank/DDBJ whole genome shotgun (WGS) entry which is preliminary data.</text>
</comment>
<keyword evidence="1" id="KW-0677">Repeat</keyword>
<organism evidence="3 4">
    <name type="scientific">Coptis chinensis</name>
    <dbReference type="NCBI Taxonomy" id="261450"/>
    <lineage>
        <taxon>Eukaryota</taxon>
        <taxon>Viridiplantae</taxon>
        <taxon>Streptophyta</taxon>
        <taxon>Embryophyta</taxon>
        <taxon>Tracheophyta</taxon>
        <taxon>Spermatophyta</taxon>
        <taxon>Magnoliopsida</taxon>
        <taxon>Ranunculales</taxon>
        <taxon>Ranunculaceae</taxon>
        <taxon>Coptidoideae</taxon>
        <taxon>Coptis</taxon>
    </lineage>
</organism>
<proteinExistence type="predicted"/>
<evidence type="ECO:0000313" key="4">
    <source>
        <dbReference type="Proteomes" id="UP000631114"/>
    </source>
</evidence>
<dbReference type="Pfam" id="PF01535">
    <property type="entry name" value="PPR"/>
    <property type="match status" value="2"/>
</dbReference>
<dbReference type="InterPro" id="IPR011990">
    <property type="entry name" value="TPR-like_helical_dom_sf"/>
</dbReference>
<reference evidence="3 4" key="1">
    <citation type="submission" date="2020-10" db="EMBL/GenBank/DDBJ databases">
        <title>The Coptis chinensis genome and diversification of protoberbering-type alkaloids.</title>
        <authorList>
            <person name="Wang B."/>
            <person name="Shu S."/>
            <person name="Song C."/>
            <person name="Liu Y."/>
        </authorList>
    </citation>
    <scope>NUCLEOTIDE SEQUENCE [LARGE SCALE GENOMIC DNA]</scope>
    <source>
        <strain evidence="3">HL-2020</strain>
        <tissue evidence="3">Leaf</tissue>
    </source>
</reference>
<gene>
    <name evidence="3" type="ORF">IFM89_003521</name>
</gene>